<evidence type="ECO:0000256" key="8">
    <source>
        <dbReference type="ARBA" id="ARBA00023027"/>
    </source>
</evidence>
<dbReference type="InterPro" id="IPR003171">
    <property type="entry name" value="Mehydrof_redctse-like"/>
</dbReference>
<evidence type="ECO:0000256" key="12">
    <source>
        <dbReference type="RuleBase" id="RU003862"/>
    </source>
</evidence>
<protein>
    <recommendedName>
        <fullName evidence="12">Methylenetetrahydrofolate reductase</fullName>
        <ecNumber evidence="12">1.5.1.54</ecNumber>
    </recommendedName>
</protein>
<evidence type="ECO:0000313" key="14">
    <source>
        <dbReference type="Proteomes" id="UP000286954"/>
    </source>
</evidence>
<evidence type="ECO:0000256" key="3">
    <source>
        <dbReference type="ARBA" id="ARBA00006743"/>
    </source>
</evidence>
<evidence type="ECO:0000256" key="4">
    <source>
        <dbReference type="ARBA" id="ARBA00022605"/>
    </source>
</evidence>
<comment type="pathway">
    <text evidence="10">Amino-acid biosynthesis; L-methionine biosynthesis via de novo pathway.</text>
</comment>
<evidence type="ECO:0000313" key="13">
    <source>
        <dbReference type="EMBL" id="AZU03141.1"/>
    </source>
</evidence>
<comment type="similarity">
    <text evidence="3 12">Belongs to the methylenetetrahydrofolate reductase family.</text>
</comment>
<evidence type="ECO:0000256" key="5">
    <source>
        <dbReference type="ARBA" id="ARBA00022630"/>
    </source>
</evidence>
<dbReference type="GO" id="GO:0009086">
    <property type="term" value="P:methionine biosynthetic process"/>
    <property type="evidence" value="ECO:0007669"/>
    <property type="project" value="UniProtKB-KW"/>
</dbReference>
<dbReference type="InterPro" id="IPR029041">
    <property type="entry name" value="FAD-linked_oxidoreductase-like"/>
</dbReference>
<keyword evidence="4" id="KW-0028">Amino-acid biosynthesis</keyword>
<proteinExistence type="inferred from homology"/>
<name>A0A3T0E6W4_9PROT</name>
<evidence type="ECO:0000256" key="6">
    <source>
        <dbReference type="ARBA" id="ARBA00022827"/>
    </source>
</evidence>
<dbReference type="PANTHER" id="PTHR45754:SF3">
    <property type="entry name" value="METHYLENETETRAHYDROFOLATE REDUCTASE (NADPH)"/>
    <property type="match status" value="1"/>
</dbReference>
<sequence>MPKDRLAPATGVPQISFEFFPPKDEAMEERLWNSIARLAPLNPLYVSVTYGAGGSTRDRTHRTVRRIVEETALSPAAHLTCVNAARDEVDAVIRDYWSAGVRHIVALRGDPPGGVGERYEPFAGGYANAAELAAGIRAVGDFEVSVGCYPEKHPESASFDHDIDLLKAKIDNGATRAITQFFFDADVYFRYLDRVRSAGITIPIVPGIMMQSNFEGLVRMAGLCGATIPARLFDLFDGLESDPGTRELLTANVVADLCHDLSDHGVDQFHFYTLNRAELALATCRLLGVRPVEMAA</sequence>
<dbReference type="Pfam" id="PF02219">
    <property type="entry name" value="MTHFR"/>
    <property type="match status" value="1"/>
</dbReference>
<dbReference type="Proteomes" id="UP000286954">
    <property type="component" value="Chromosome"/>
</dbReference>
<evidence type="ECO:0000256" key="7">
    <source>
        <dbReference type="ARBA" id="ARBA00023002"/>
    </source>
</evidence>
<dbReference type="UniPathway" id="UPA00193"/>
<keyword evidence="7 12" id="KW-0560">Oxidoreductase</keyword>
<keyword evidence="9" id="KW-0486">Methionine biosynthesis</keyword>
<dbReference type="CDD" id="cd00537">
    <property type="entry name" value="MTHFR"/>
    <property type="match status" value="1"/>
</dbReference>
<organism evidence="13 14">
    <name type="scientific">Glycocaulis alkaliphilus</name>
    <dbReference type="NCBI Taxonomy" id="1434191"/>
    <lineage>
        <taxon>Bacteria</taxon>
        <taxon>Pseudomonadati</taxon>
        <taxon>Pseudomonadota</taxon>
        <taxon>Alphaproteobacteria</taxon>
        <taxon>Maricaulales</taxon>
        <taxon>Maricaulaceae</taxon>
        <taxon>Glycocaulis</taxon>
    </lineage>
</organism>
<dbReference type="EMBL" id="CP018911">
    <property type="protein sequence ID" value="AZU03141.1"/>
    <property type="molecule type" value="Genomic_DNA"/>
</dbReference>
<evidence type="ECO:0000256" key="1">
    <source>
        <dbReference type="ARBA" id="ARBA00001974"/>
    </source>
</evidence>
<gene>
    <name evidence="13" type="ORF">X907_0595</name>
</gene>
<dbReference type="EC" id="1.5.1.54" evidence="12"/>
<keyword evidence="5 12" id="KW-0285">Flavoprotein</keyword>
<evidence type="ECO:0000256" key="2">
    <source>
        <dbReference type="ARBA" id="ARBA00004777"/>
    </source>
</evidence>
<accession>A0A3T0E6W4</accession>
<dbReference type="PANTHER" id="PTHR45754">
    <property type="entry name" value="METHYLENETETRAHYDROFOLATE REDUCTASE"/>
    <property type="match status" value="1"/>
</dbReference>
<dbReference type="KEGG" id="gak:X907_0595"/>
<keyword evidence="8" id="KW-0520">NAD</keyword>
<dbReference type="GO" id="GO:0106312">
    <property type="term" value="F:methylenetetrahydrofolate reductase (NADH) activity"/>
    <property type="evidence" value="ECO:0007669"/>
    <property type="project" value="UniProtKB-EC"/>
</dbReference>
<dbReference type="GO" id="GO:0071949">
    <property type="term" value="F:FAD binding"/>
    <property type="evidence" value="ECO:0007669"/>
    <property type="project" value="TreeGrafter"/>
</dbReference>
<evidence type="ECO:0000256" key="10">
    <source>
        <dbReference type="ARBA" id="ARBA00034478"/>
    </source>
</evidence>
<evidence type="ECO:0000256" key="9">
    <source>
        <dbReference type="ARBA" id="ARBA00023167"/>
    </source>
</evidence>
<comment type="cofactor">
    <cofactor evidence="1 12">
        <name>FAD</name>
        <dbReference type="ChEBI" id="CHEBI:57692"/>
    </cofactor>
</comment>
<dbReference type="GO" id="GO:0005829">
    <property type="term" value="C:cytosol"/>
    <property type="evidence" value="ECO:0007669"/>
    <property type="project" value="InterPro"/>
</dbReference>
<dbReference type="Gene3D" id="3.20.20.220">
    <property type="match status" value="1"/>
</dbReference>
<dbReference type="OrthoDB" id="9812555at2"/>
<keyword evidence="14" id="KW-1185">Reference proteome</keyword>
<evidence type="ECO:0000256" key="11">
    <source>
        <dbReference type="ARBA" id="ARBA00048628"/>
    </source>
</evidence>
<dbReference type="AlphaFoldDB" id="A0A3T0E6W4"/>
<dbReference type="NCBIfam" id="TIGR00676">
    <property type="entry name" value="fadh2"/>
    <property type="match status" value="1"/>
</dbReference>
<dbReference type="RefSeq" id="WP_127565557.1">
    <property type="nucleotide sequence ID" value="NZ_BMFB01000002.1"/>
</dbReference>
<dbReference type="SUPFAM" id="SSF51730">
    <property type="entry name" value="FAD-linked oxidoreductase"/>
    <property type="match status" value="1"/>
</dbReference>
<reference evidence="13 14" key="1">
    <citation type="submission" date="2016-12" db="EMBL/GenBank/DDBJ databases">
        <title>The genome of dimorphic prosthecate Glycocaulis alkaliphilus 6b-8t, isolated from crude oil dictates its adaptability in petroleum environments.</title>
        <authorList>
            <person name="Wu X.-L."/>
            <person name="Geng S."/>
        </authorList>
    </citation>
    <scope>NUCLEOTIDE SEQUENCE [LARGE SCALE GENOMIC DNA]</scope>
    <source>
        <strain evidence="13 14">6B-8</strain>
    </source>
</reference>
<dbReference type="InterPro" id="IPR004620">
    <property type="entry name" value="MTHF_reductase_bac"/>
</dbReference>
<dbReference type="GO" id="GO:0035999">
    <property type="term" value="P:tetrahydrofolate interconversion"/>
    <property type="evidence" value="ECO:0007669"/>
    <property type="project" value="UniProtKB-UniPathway"/>
</dbReference>
<comment type="pathway">
    <text evidence="2 12">One-carbon metabolism; tetrahydrofolate interconversion.</text>
</comment>
<keyword evidence="6 12" id="KW-0274">FAD</keyword>
<comment type="catalytic activity">
    <reaction evidence="11">
        <text>(6S)-5-methyl-5,6,7,8-tetrahydrofolate + NAD(+) = (6R)-5,10-methylene-5,6,7,8-tetrahydrofolate + NADH + H(+)</text>
        <dbReference type="Rhea" id="RHEA:19821"/>
        <dbReference type="ChEBI" id="CHEBI:15378"/>
        <dbReference type="ChEBI" id="CHEBI:15636"/>
        <dbReference type="ChEBI" id="CHEBI:18608"/>
        <dbReference type="ChEBI" id="CHEBI:57540"/>
        <dbReference type="ChEBI" id="CHEBI:57945"/>
        <dbReference type="EC" id="1.5.1.54"/>
    </reaction>
    <physiologicalReaction direction="right-to-left" evidence="11">
        <dbReference type="Rhea" id="RHEA:19823"/>
    </physiologicalReaction>
</comment>